<proteinExistence type="predicted"/>
<reference evidence="3 4" key="1">
    <citation type="submission" date="2018-09" db="EMBL/GenBank/DDBJ databases">
        <title>Arachidicoccus sp. nov., a bacterium isolated from soil.</title>
        <authorList>
            <person name="Weon H.-Y."/>
            <person name="Kwon S.-W."/>
            <person name="Lee S.A."/>
        </authorList>
    </citation>
    <scope>NUCLEOTIDE SEQUENCE [LARGE SCALE GENOMIC DNA]</scope>
    <source>
        <strain evidence="3 4">KIS59-12</strain>
    </source>
</reference>
<dbReference type="OrthoDB" id="9801840at2"/>
<dbReference type="PANTHER" id="PTHR33295:SF8">
    <property type="entry name" value="AAA+ ATPASE DOMAIN-CONTAINING PROTEIN"/>
    <property type="match status" value="1"/>
</dbReference>
<feature type="domain" description="DUF4143" evidence="2">
    <location>
        <begin position="260"/>
        <end position="416"/>
    </location>
</feature>
<dbReference type="Pfam" id="PF13173">
    <property type="entry name" value="AAA_14"/>
    <property type="match status" value="1"/>
</dbReference>
<dbReference type="SUPFAM" id="SSF52540">
    <property type="entry name" value="P-loop containing nucleoside triphosphate hydrolases"/>
    <property type="match status" value="1"/>
</dbReference>
<dbReference type="GO" id="GO:0005524">
    <property type="term" value="F:ATP binding"/>
    <property type="evidence" value="ECO:0007669"/>
    <property type="project" value="UniProtKB-KW"/>
</dbReference>
<dbReference type="InterPro" id="IPR027417">
    <property type="entry name" value="P-loop_NTPase"/>
</dbReference>
<gene>
    <name evidence="3" type="ORF">D6B99_06920</name>
</gene>
<dbReference type="PANTHER" id="PTHR33295">
    <property type="entry name" value="ATPASE"/>
    <property type="match status" value="1"/>
</dbReference>
<dbReference type="Pfam" id="PF13635">
    <property type="entry name" value="DUF4143"/>
    <property type="match status" value="1"/>
</dbReference>
<accession>A0A386HNH3</accession>
<dbReference type="InterPro" id="IPR041682">
    <property type="entry name" value="AAA_14"/>
</dbReference>
<feature type="domain" description="AAA" evidence="1">
    <location>
        <begin position="55"/>
        <end position="186"/>
    </location>
</feature>
<name>A0A386HNH3_9BACT</name>
<evidence type="ECO:0000259" key="1">
    <source>
        <dbReference type="Pfam" id="PF13173"/>
    </source>
</evidence>
<protein>
    <submittedName>
        <fullName evidence="3">ATP-binding protein</fullName>
    </submittedName>
</protein>
<dbReference type="KEGG" id="ark:D6B99_06920"/>
<dbReference type="EMBL" id="CP032489">
    <property type="protein sequence ID" value="AYD47365.1"/>
    <property type="molecule type" value="Genomic_DNA"/>
</dbReference>
<keyword evidence="3" id="KW-0067">ATP-binding</keyword>
<dbReference type="InterPro" id="IPR025420">
    <property type="entry name" value="DUF4143"/>
</dbReference>
<dbReference type="RefSeq" id="WP_119986407.1">
    <property type="nucleotide sequence ID" value="NZ_CP032489.1"/>
</dbReference>
<keyword evidence="4" id="KW-1185">Reference proteome</keyword>
<organism evidence="3 4">
    <name type="scientific">Arachidicoccus soli</name>
    <dbReference type="NCBI Taxonomy" id="2341117"/>
    <lineage>
        <taxon>Bacteria</taxon>
        <taxon>Pseudomonadati</taxon>
        <taxon>Bacteroidota</taxon>
        <taxon>Chitinophagia</taxon>
        <taxon>Chitinophagales</taxon>
        <taxon>Chitinophagaceae</taxon>
        <taxon>Arachidicoccus</taxon>
    </lineage>
</organism>
<keyword evidence="3" id="KW-0547">Nucleotide-binding</keyword>
<evidence type="ECO:0000313" key="3">
    <source>
        <dbReference type="EMBL" id="AYD47365.1"/>
    </source>
</evidence>
<sequence>MSFNSVIPTAKRIERLQYENPWWLTAQVQQTYAEMPKRLYFDLFYPFVKETDIKRALVLMGPRRVGKTVMLFHAIQQLLIEGTDARKIFFIGIDNPIYMHLGLEELLLLAKESVQLDNLEGCFVFFDEIQYLKDWERHLKVLVDLYPKTKFIVSGSAAAALRLQSSESGAGRFTDFMLPPLTFHEYIHLKGLHHLVQAKSILYNNKEIPFFISPDNKAFNKEFFHYLNFGGYPEVVFSEKIQSDMGRYVKSDIVDKVLLRDLPSLYGIKDVQELNSFFSYLAYNTGNEFSFENLAKDSGIAKETIKKYLEYLEAAFLIKVTHKIDDTAKKFKRITSFKVYLTNPSLRTALFSPIQETDKETGNMIETAIFSQWMHRENLNLTYARWKMGRSEGEVDIVLVDSKRFKPQWCVEIKWSNRYFDKPKELSSLLHFCKQNDFNATLVTTIDQTGNKTLDGLHITFVPAAIYAYNIGVLSLQQKSGWVNE</sequence>
<dbReference type="Proteomes" id="UP000266118">
    <property type="component" value="Chromosome"/>
</dbReference>
<evidence type="ECO:0000313" key="4">
    <source>
        <dbReference type="Proteomes" id="UP000266118"/>
    </source>
</evidence>
<dbReference type="AlphaFoldDB" id="A0A386HNH3"/>
<evidence type="ECO:0000259" key="2">
    <source>
        <dbReference type="Pfam" id="PF13635"/>
    </source>
</evidence>